<evidence type="ECO:0000313" key="2">
    <source>
        <dbReference type="Proteomes" id="UP000504844"/>
    </source>
</evidence>
<sequence length="348" mass="39089">MEEIEKTSSANQYAGPRRPVFFVEYDKKDITAYLTPYLLSVTYVDKLTGEADELELRLEDRSGLWRGAWYPQKGDQLRLTMGYQGETMLDCGVFEVDEIELEGPPDTVVLKGLAAAVSKAVRTKISKAYDGMDLDTLAKQVADKHGLKKVGDVELIHLGRVTQNQETDLAFLSRIASQYGYLVAVRDKQLFFSQRESTMDRQSVLQVHRQQMKRYRFTDKTSAIYRAATVSYLDPKSNKLLEFTAHDKALAKQKHADVLKLNARAENKQQAEVMARAALKEKNLKATEGEVTLIGDVRTIAGNSLDVLDMGVLDGQYQITQSRHTIQRSAGYETAVTLQRLGAIQEKG</sequence>
<reference evidence="1 2" key="1">
    <citation type="submission" date="2020-05" db="EMBL/GenBank/DDBJ databases">
        <title>Complete genome sequence of Deefgea sp. D17.</title>
        <authorList>
            <person name="Bae J.-W."/>
            <person name="Han J.E."/>
        </authorList>
    </citation>
    <scope>NUCLEOTIDE SEQUENCE [LARGE SCALE GENOMIC DNA]</scope>
    <source>
        <strain evidence="1 2">D17</strain>
    </source>
</reference>
<proteinExistence type="predicted"/>
<evidence type="ECO:0008006" key="3">
    <source>
        <dbReference type="Google" id="ProtNLM"/>
    </source>
</evidence>
<dbReference type="SUPFAM" id="SSF69279">
    <property type="entry name" value="Phage tail proteins"/>
    <property type="match status" value="1"/>
</dbReference>
<accession>A0A6M8SRT4</accession>
<name>A0A6M8SRT4_9NEIS</name>
<gene>
    <name evidence="1" type="ORF">HQN60_15560</name>
</gene>
<keyword evidence="2" id="KW-1185">Reference proteome</keyword>
<dbReference type="PANTHER" id="PTHR35862:SF1">
    <property type="entry name" value="FELS-2 PROPHAGE PROTEIN"/>
    <property type="match status" value="1"/>
</dbReference>
<dbReference type="AlphaFoldDB" id="A0A6M8SRT4"/>
<dbReference type="PANTHER" id="PTHR35862">
    <property type="entry name" value="FELS-2 PROPHAGE PROTEIN"/>
    <property type="match status" value="1"/>
</dbReference>
<evidence type="ECO:0000313" key="1">
    <source>
        <dbReference type="EMBL" id="QKJ68022.1"/>
    </source>
</evidence>
<dbReference type="Proteomes" id="UP000504844">
    <property type="component" value="Chromosome"/>
</dbReference>
<dbReference type="Pfam" id="PF05954">
    <property type="entry name" value="Phage_GPD"/>
    <property type="match status" value="1"/>
</dbReference>
<dbReference type="KEGG" id="dee:HQN60_15560"/>
<dbReference type="InterPro" id="IPR052726">
    <property type="entry name" value="Phage_Baseplate_Hub"/>
</dbReference>
<dbReference type="EMBL" id="CP054143">
    <property type="protein sequence ID" value="QKJ68022.1"/>
    <property type="molecule type" value="Genomic_DNA"/>
</dbReference>
<dbReference type="RefSeq" id="WP_173534523.1">
    <property type="nucleotide sequence ID" value="NZ_CP054143.1"/>
</dbReference>
<organism evidence="1 2">
    <name type="scientific">Deefgea piscis</name>
    <dbReference type="NCBI Taxonomy" id="2739061"/>
    <lineage>
        <taxon>Bacteria</taxon>
        <taxon>Pseudomonadati</taxon>
        <taxon>Pseudomonadota</taxon>
        <taxon>Betaproteobacteria</taxon>
        <taxon>Neisseriales</taxon>
        <taxon>Chitinibacteraceae</taxon>
        <taxon>Deefgea</taxon>
    </lineage>
</organism>
<protein>
    <recommendedName>
        <fullName evidence="3">Phage protein D</fullName>
    </recommendedName>
</protein>